<reference evidence="1 3" key="1">
    <citation type="submission" date="2017-01" db="EMBL/GenBank/DDBJ databases">
        <title>Lactobacillus chiayiensis sp. nov., a lactic acid bacterium isolated from compost.</title>
        <authorList>
            <person name="Huang C.-H."/>
        </authorList>
    </citation>
    <scope>NUCLEOTIDE SEQUENCE [LARGE SCALE GENOMIC DNA]</scope>
    <source>
        <strain evidence="3">chh01</strain>
        <strain evidence="1">Chh01</strain>
    </source>
</reference>
<dbReference type="Pfam" id="PF14367">
    <property type="entry name" value="DUF4411"/>
    <property type="match status" value="1"/>
</dbReference>
<evidence type="ECO:0000313" key="1">
    <source>
        <dbReference type="EMBL" id="RXT30655.1"/>
    </source>
</evidence>
<reference evidence="2" key="2">
    <citation type="submission" date="2022-10" db="EMBL/GenBank/DDBJ databases">
        <title>Comparative genomic analysis and in-vitro probiotic properties of the potential probiotic L. chiayiensis AACE 3.</title>
        <authorList>
            <person name="Kang X."/>
        </authorList>
    </citation>
    <scope>NUCLEOTIDE SEQUENCE</scope>
    <source>
        <strain evidence="2">AACE 3</strain>
    </source>
</reference>
<protein>
    <submittedName>
        <fullName evidence="2">DUF4411 family protein</fullName>
    </submittedName>
</protein>
<dbReference type="InterPro" id="IPR016541">
    <property type="entry name" value="UCP008505"/>
</dbReference>
<evidence type="ECO:0000313" key="4">
    <source>
        <dbReference type="Proteomes" id="UP001164790"/>
    </source>
</evidence>
<organism evidence="1 3">
    <name type="scientific">Lacticaseibacillus chiayiensis</name>
    <dbReference type="NCBI Taxonomy" id="2100821"/>
    <lineage>
        <taxon>Bacteria</taxon>
        <taxon>Bacillati</taxon>
        <taxon>Bacillota</taxon>
        <taxon>Bacilli</taxon>
        <taxon>Lactobacillales</taxon>
        <taxon>Lactobacillaceae</taxon>
        <taxon>Lacticaseibacillus</taxon>
    </lineage>
</organism>
<sequence length="98" mass="11177">MSDAFITEYRSVTEYLMTSQKWTAAGYEQWTGDYNKADPWLIACALNKKMTIITNENKTGPNGLPSKVEPKIPYVANKLGVATMNFWDFLDNEKFIAE</sequence>
<accession>A0A4Q1UHN9</accession>
<dbReference type="Proteomes" id="UP001164790">
    <property type="component" value="Chromosome"/>
</dbReference>
<dbReference type="Proteomes" id="UP000290475">
    <property type="component" value="Unassembled WGS sequence"/>
</dbReference>
<evidence type="ECO:0000313" key="2">
    <source>
        <dbReference type="EMBL" id="UYN56387.1"/>
    </source>
</evidence>
<evidence type="ECO:0000313" key="3">
    <source>
        <dbReference type="Proteomes" id="UP000290475"/>
    </source>
</evidence>
<dbReference type="RefSeq" id="WP_202864833.1">
    <property type="nucleotide sequence ID" value="NZ_CP074378.1"/>
</dbReference>
<proteinExistence type="predicted"/>
<keyword evidence="4" id="KW-1185">Reference proteome</keyword>
<dbReference type="EMBL" id="CP107523">
    <property type="protein sequence ID" value="UYN56387.1"/>
    <property type="molecule type" value="Genomic_DNA"/>
</dbReference>
<name>A0A4Q1UHN9_9LACO</name>
<dbReference type="EMBL" id="MSSM01000001">
    <property type="protein sequence ID" value="RXT30655.1"/>
    <property type="molecule type" value="Genomic_DNA"/>
</dbReference>
<dbReference type="AlphaFoldDB" id="A0A4Q1UHN9"/>
<gene>
    <name evidence="1" type="ORF">BVJ53_00105</name>
    <name evidence="2" type="ORF">OFW50_13115</name>
</gene>